<evidence type="ECO:0000256" key="2">
    <source>
        <dbReference type="ARBA" id="ARBA00022475"/>
    </source>
</evidence>
<dbReference type="EMBL" id="JAFIRN010000006">
    <property type="protein sequence ID" value="KAG5847933.1"/>
    <property type="molecule type" value="Genomic_DNA"/>
</dbReference>
<evidence type="ECO:0000256" key="3">
    <source>
        <dbReference type="ARBA" id="ARBA00022737"/>
    </source>
</evidence>
<evidence type="ECO:0000313" key="6">
    <source>
        <dbReference type="EMBL" id="KAG5847933.1"/>
    </source>
</evidence>
<dbReference type="InterPro" id="IPR001478">
    <property type="entry name" value="PDZ"/>
</dbReference>
<feature type="region of interest" description="Disordered" evidence="4">
    <location>
        <begin position="76"/>
        <end position="129"/>
    </location>
</feature>
<dbReference type="Gene3D" id="2.30.42.10">
    <property type="match status" value="1"/>
</dbReference>
<dbReference type="Pfam" id="PF17820">
    <property type="entry name" value="PDZ_6"/>
    <property type="match status" value="1"/>
</dbReference>
<feature type="region of interest" description="Disordered" evidence="4">
    <location>
        <begin position="153"/>
        <end position="253"/>
    </location>
</feature>
<feature type="region of interest" description="Disordered" evidence="4">
    <location>
        <begin position="268"/>
        <end position="309"/>
    </location>
</feature>
<gene>
    <name evidence="6" type="ORF">ANANG_G00131510</name>
</gene>
<keyword evidence="2" id="KW-1003">Cell membrane</keyword>
<dbReference type="PANTHER" id="PTHR14191:SF27">
    <property type="entry name" value="MICROTUBULE ASSOCIATED SERINE_THREONINE KINASE FAMILY MEMBER 4"/>
    <property type="match status" value="1"/>
</dbReference>
<accession>A0A9D3RYI9</accession>
<keyword evidence="7" id="KW-1185">Reference proteome</keyword>
<dbReference type="GO" id="GO:0043495">
    <property type="term" value="F:protein-membrane adaptor activity"/>
    <property type="evidence" value="ECO:0007669"/>
    <property type="project" value="TreeGrafter"/>
</dbReference>
<dbReference type="Proteomes" id="UP001044222">
    <property type="component" value="Chromosome 6"/>
</dbReference>
<organism evidence="6 7">
    <name type="scientific">Anguilla anguilla</name>
    <name type="common">European freshwater eel</name>
    <name type="synonym">Muraena anguilla</name>
    <dbReference type="NCBI Taxonomy" id="7936"/>
    <lineage>
        <taxon>Eukaryota</taxon>
        <taxon>Metazoa</taxon>
        <taxon>Chordata</taxon>
        <taxon>Craniata</taxon>
        <taxon>Vertebrata</taxon>
        <taxon>Euteleostomi</taxon>
        <taxon>Actinopterygii</taxon>
        <taxon>Neopterygii</taxon>
        <taxon>Teleostei</taxon>
        <taxon>Anguilliformes</taxon>
        <taxon>Anguillidae</taxon>
        <taxon>Anguilla</taxon>
    </lineage>
</organism>
<feature type="compositionally biased region" description="Basic and acidic residues" evidence="4">
    <location>
        <begin position="268"/>
        <end position="282"/>
    </location>
</feature>
<dbReference type="PANTHER" id="PTHR14191">
    <property type="entry name" value="PDZ DOMAIN CONTAINING PROTEIN"/>
    <property type="match status" value="1"/>
</dbReference>
<keyword evidence="2" id="KW-0472">Membrane</keyword>
<dbReference type="GO" id="GO:0005102">
    <property type="term" value="F:signaling receptor binding"/>
    <property type="evidence" value="ECO:0007669"/>
    <property type="project" value="TreeGrafter"/>
</dbReference>
<evidence type="ECO:0000256" key="1">
    <source>
        <dbReference type="ARBA" id="ARBA00004236"/>
    </source>
</evidence>
<feature type="region of interest" description="Disordered" evidence="4">
    <location>
        <begin position="324"/>
        <end position="358"/>
    </location>
</feature>
<feature type="compositionally biased region" description="Low complexity" evidence="4">
    <location>
        <begin position="115"/>
        <end position="129"/>
    </location>
</feature>
<dbReference type="InterPro" id="IPR051067">
    <property type="entry name" value="NHER"/>
</dbReference>
<dbReference type="FunFam" id="2.30.42.10:FF:000008">
    <property type="entry name" value="microtubule-associated serine/threonine-protein kinase 4 isoform X2"/>
    <property type="match status" value="1"/>
</dbReference>
<feature type="domain" description="PDZ" evidence="5">
    <location>
        <begin position="16"/>
        <end position="68"/>
    </location>
</feature>
<sequence length="370" mass="40490">MGDSDVYTVQHVVWVVEEGSPAHDAGLRAGDLITHVNGESVRGLLHTEVVELLLRSGSSVALQTTALENTSIKLGPARKTGCGSKMVRRTRRRRRRDAHHRRRPSVAKKLSRQPSGAHSSRAAASALHQSMSSSEWGGVTYAKPLPWAGHALSQQPSPELVPGLQLPRVPSRAGETPVPPGPGPQTERPGPPPPERHHHPALPAGLEPRPGPAPRPQPRPSRGGAGRRARRIRRARRRPGGGARRCHGRHREDMAAALAVRRLSLSERRDGFRKQEAVREPSFDGPTPCHTPGPRQWFGPPRSRVRRGGAPAWCLASPCIKGPRAEERERETAERARASHNRTCEGGGGRGRSQLPQNWTISCERAERDY</sequence>
<dbReference type="PROSITE" id="PS50106">
    <property type="entry name" value="PDZ"/>
    <property type="match status" value="1"/>
</dbReference>
<feature type="compositionally biased region" description="Pro residues" evidence="4">
    <location>
        <begin position="177"/>
        <end position="193"/>
    </location>
</feature>
<protein>
    <recommendedName>
        <fullName evidence="5">PDZ domain-containing protein</fullName>
    </recommendedName>
</protein>
<proteinExistence type="predicted"/>
<dbReference type="InterPro" id="IPR036034">
    <property type="entry name" value="PDZ_sf"/>
</dbReference>
<evidence type="ECO:0000259" key="5">
    <source>
        <dbReference type="PROSITE" id="PS50106"/>
    </source>
</evidence>
<comment type="subcellular location">
    <subcellularLocation>
        <location evidence="1">Cell membrane</location>
    </subcellularLocation>
</comment>
<dbReference type="GO" id="GO:0072659">
    <property type="term" value="P:protein localization to plasma membrane"/>
    <property type="evidence" value="ECO:0007669"/>
    <property type="project" value="TreeGrafter"/>
</dbReference>
<dbReference type="SMART" id="SM00228">
    <property type="entry name" value="PDZ"/>
    <property type="match status" value="1"/>
</dbReference>
<feature type="compositionally biased region" description="Basic and acidic residues" evidence="4">
    <location>
        <begin position="324"/>
        <end position="337"/>
    </location>
</feature>
<dbReference type="GO" id="GO:0016324">
    <property type="term" value="C:apical plasma membrane"/>
    <property type="evidence" value="ECO:0007669"/>
    <property type="project" value="TreeGrafter"/>
</dbReference>
<name>A0A9D3RYI9_ANGAN</name>
<comment type="caution">
    <text evidence="6">The sequence shown here is derived from an EMBL/GenBank/DDBJ whole genome shotgun (WGS) entry which is preliminary data.</text>
</comment>
<dbReference type="SUPFAM" id="SSF50156">
    <property type="entry name" value="PDZ domain-like"/>
    <property type="match status" value="1"/>
</dbReference>
<feature type="compositionally biased region" description="Basic residues" evidence="4">
    <location>
        <begin position="86"/>
        <end position="111"/>
    </location>
</feature>
<dbReference type="InterPro" id="IPR041489">
    <property type="entry name" value="PDZ_6"/>
</dbReference>
<dbReference type="AlphaFoldDB" id="A0A9D3RYI9"/>
<feature type="compositionally biased region" description="Basic residues" evidence="4">
    <location>
        <begin position="225"/>
        <end position="249"/>
    </location>
</feature>
<keyword evidence="3" id="KW-0677">Repeat</keyword>
<reference evidence="6" key="1">
    <citation type="submission" date="2021-01" db="EMBL/GenBank/DDBJ databases">
        <title>A chromosome-scale assembly of European eel, Anguilla anguilla.</title>
        <authorList>
            <person name="Henkel C."/>
            <person name="Jong-Raadsen S.A."/>
            <person name="Dufour S."/>
            <person name="Weltzien F.-A."/>
            <person name="Palstra A.P."/>
            <person name="Pelster B."/>
            <person name="Spaink H.P."/>
            <person name="Van Den Thillart G.E."/>
            <person name="Jansen H."/>
            <person name="Zahm M."/>
            <person name="Klopp C."/>
            <person name="Cedric C."/>
            <person name="Louis A."/>
            <person name="Berthelot C."/>
            <person name="Parey E."/>
            <person name="Roest Crollius H."/>
            <person name="Montfort J."/>
            <person name="Robinson-Rechavi M."/>
            <person name="Bucao C."/>
            <person name="Bouchez O."/>
            <person name="Gislard M."/>
            <person name="Lluch J."/>
            <person name="Milhes M."/>
            <person name="Lampietro C."/>
            <person name="Lopez Roques C."/>
            <person name="Donnadieu C."/>
            <person name="Braasch I."/>
            <person name="Desvignes T."/>
            <person name="Postlethwait J."/>
            <person name="Bobe J."/>
            <person name="Guiguen Y."/>
            <person name="Dirks R."/>
        </authorList>
    </citation>
    <scope>NUCLEOTIDE SEQUENCE</scope>
    <source>
        <strain evidence="6">Tag_6206</strain>
        <tissue evidence="6">Liver</tissue>
    </source>
</reference>
<evidence type="ECO:0000256" key="4">
    <source>
        <dbReference type="SAM" id="MobiDB-lite"/>
    </source>
</evidence>
<feature type="compositionally biased region" description="Pro residues" evidence="4">
    <location>
        <begin position="209"/>
        <end position="219"/>
    </location>
</feature>
<evidence type="ECO:0000313" key="7">
    <source>
        <dbReference type="Proteomes" id="UP001044222"/>
    </source>
</evidence>